<dbReference type="PRINTS" id="PR01438">
    <property type="entry name" value="UNVRSLSTRESS"/>
</dbReference>
<proteinExistence type="predicted"/>
<reference evidence="2" key="1">
    <citation type="submission" date="2021-01" db="EMBL/GenBank/DDBJ databases">
        <authorList>
            <person name="Corre E."/>
            <person name="Pelletier E."/>
            <person name="Niang G."/>
            <person name="Scheremetjew M."/>
            <person name="Finn R."/>
            <person name="Kale V."/>
            <person name="Holt S."/>
            <person name="Cochrane G."/>
            <person name="Meng A."/>
            <person name="Brown T."/>
            <person name="Cohen L."/>
        </authorList>
    </citation>
    <scope>NUCLEOTIDE SEQUENCE</scope>
    <source>
        <strain evidence="2">CCCM811</strain>
    </source>
</reference>
<name>A0A7S4DLY4_9EUKA</name>
<dbReference type="SUPFAM" id="SSF52402">
    <property type="entry name" value="Adenine nucleotide alpha hydrolases-like"/>
    <property type="match status" value="1"/>
</dbReference>
<accession>A0A7S4DLY4</accession>
<dbReference type="PANTHER" id="PTHR31964:SF113">
    <property type="entry name" value="USPA DOMAIN-CONTAINING PROTEIN"/>
    <property type="match status" value="1"/>
</dbReference>
<evidence type="ECO:0000313" key="2">
    <source>
        <dbReference type="EMBL" id="CAE0657152.1"/>
    </source>
</evidence>
<dbReference type="Gene3D" id="3.40.50.620">
    <property type="entry name" value="HUPs"/>
    <property type="match status" value="1"/>
</dbReference>
<dbReference type="CDD" id="cd23659">
    <property type="entry name" value="USP_At3g01520-like"/>
    <property type="match status" value="1"/>
</dbReference>
<sequence length="204" mass="22608">MAESSKQEMNLLVALDGSDMSEHVIDWCAKRFTGKTDKAMTPPNNENVSMKVKICISYHHQIHMVHVVEYSLVTVLPSTDLGLAYDDLEEGSIAEKVKQGAHKKGVKYLEKCKDRFESKGVKSVDAKVLLAHPSKSVKTLLCEYADKLKPDVIVCGSRGMGYMGRTFLGSVSDYLMHNVKCSVMVVKEVDVPKPPAEEKTSESK</sequence>
<organism evidence="2">
    <name type="scientific">Lotharella globosa</name>
    <dbReference type="NCBI Taxonomy" id="91324"/>
    <lineage>
        <taxon>Eukaryota</taxon>
        <taxon>Sar</taxon>
        <taxon>Rhizaria</taxon>
        <taxon>Cercozoa</taxon>
        <taxon>Chlorarachniophyceae</taxon>
        <taxon>Lotharella</taxon>
    </lineage>
</organism>
<dbReference type="AlphaFoldDB" id="A0A7S4DLY4"/>
<dbReference type="PANTHER" id="PTHR31964">
    <property type="entry name" value="ADENINE NUCLEOTIDE ALPHA HYDROLASES-LIKE SUPERFAMILY PROTEIN"/>
    <property type="match status" value="1"/>
</dbReference>
<dbReference type="EMBL" id="HBIV01011711">
    <property type="protein sequence ID" value="CAE0657152.1"/>
    <property type="molecule type" value="Transcribed_RNA"/>
</dbReference>
<dbReference type="InterPro" id="IPR006015">
    <property type="entry name" value="Universal_stress_UspA"/>
</dbReference>
<protein>
    <recommendedName>
        <fullName evidence="1">UspA domain-containing protein</fullName>
    </recommendedName>
</protein>
<gene>
    <name evidence="2" type="ORF">LGLO00237_LOCUS8719</name>
</gene>
<dbReference type="InterPro" id="IPR006016">
    <property type="entry name" value="UspA"/>
</dbReference>
<evidence type="ECO:0000259" key="1">
    <source>
        <dbReference type="Pfam" id="PF00582"/>
    </source>
</evidence>
<feature type="domain" description="UspA" evidence="1">
    <location>
        <begin position="61"/>
        <end position="187"/>
    </location>
</feature>
<dbReference type="Pfam" id="PF00582">
    <property type="entry name" value="Usp"/>
    <property type="match status" value="1"/>
</dbReference>
<dbReference type="InterPro" id="IPR014729">
    <property type="entry name" value="Rossmann-like_a/b/a_fold"/>
</dbReference>